<comment type="similarity">
    <text evidence="2 10">Belongs to the fatty acyl-CoA reductase family.</text>
</comment>
<dbReference type="GO" id="GO:1901568">
    <property type="term" value="P:fatty acid derivative metabolic process"/>
    <property type="evidence" value="ECO:0007669"/>
    <property type="project" value="UniProtKB-ARBA"/>
</dbReference>
<accession>A0ABD2BPM3</accession>
<dbReference type="PANTHER" id="PTHR11011:SF60">
    <property type="entry name" value="FATTY ACYL-COA REDUCTASE-RELATED"/>
    <property type="match status" value="1"/>
</dbReference>
<feature type="transmembrane region" description="Helical" evidence="10">
    <location>
        <begin position="535"/>
        <end position="552"/>
    </location>
</feature>
<feature type="domain" description="Fatty acyl-CoA reductase C-terminal" evidence="11">
    <location>
        <begin position="422"/>
        <end position="514"/>
    </location>
</feature>
<dbReference type="AlphaFoldDB" id="A0ABD2BPM3"/>
<dbReference type="CDD" id="cd05236">
    <property type="entry name" value="FAR-N_SDR_e"/>
    <property type="match status" value="1"/>
</dbReference>
<proteinExistence type="inferred from homology"/>
<dbReference type="GO" id="GO:0016020">
    <property type="term" value="C:membrane"/>
    <property type="evidence" value="ECO:0007669"/>
    <property type="project" value="UniProtKB-SubCell"/>
</dbReference>
<evidence type="ECO:0000256" key="8">
    <source>
        <dbReference type="ARBA" id="ARBA00023136"/>
    </source>
</evidence>
<evidence type="ECO:0000259" key="12">
    <source>
        <dbReference type="Pfam" id="PF07993"/>
    </source>
</evidence>
<dbReference type="Proteomes" id="UP001607303">
    <property type="component" value="Unassembled WGS sequence"/>
</dbReference>
<evidence type="ECO:0000256" key="5">
    <source>
        <dbReference type="ARBA" id="ARBA00022857"/>
    </source>
</evidence>
<dbReference type="Pfam" id="PF03015">
    <property type="entry name" value="Sterile"/>
    <property type="match status" value="1"/>
</dbReference>
<evidence type="ECO:0000259" key="11">
    <source>
        <dbReference type="Pfam" id="PF03015"/>
    </source>
</evidence>
<dbReference type="InterPro" id="IPR033640">
    <property type="entry name" value="FAR_C"/>
</dbReference>
<comment type="function">
    <text evidence="10">Catalyzes the reduction of fatty acyl-CoA to fatty alcohols.</text>
</comment>
<gene>
    <name evidence="13" type="ORF">V1477_013896</name>
</gene>
<evidence type="ECO:0000256" key="1">
    <source>
        <dbReference type="ARBA" id="ARBA00004141"/>
    </source>
</evidence>
<protein>
    <recommendedName>
        <fullName evidence="10">Fatty acyl-CoA reductase</fullName>
        <ecNumber evidence="10">1.2.1.84</ecNumber>
    </recommendedName>
</protein>
<dbReference type="InterPro" id="IPR013120">
    <property type="entry name" value="FAR_NAD-bd"/>
</dbReference>
<dbReference type="Pfam" id="PF07993">
    <property type="entry name" value="NAD_binding_4"/>
    <property type="match status" value="1"/>
</dbReference>
<keyword evidence="14" id="KW-1185">Reference proteome</keyword>
<comment type="subcellular location">
    <subcellularLocation>
        <location evidence="1">Membrane</location>
        <topology evidence="1">Multi-pass membrane protein</topology>
    </subcellularLocation>
</comment>
<keyword evidence="8 10" id="KW-0472">Membrane</keyword>
<keyword evidence="4 10" id="KW-0812">Transmembrane</keyword>
<name>A0ABD2BPM3_VESMC</name>
<reference evidence="13 14" key="1">
    <citation type="journal article" date="2024" name="Ann. Entomol. Soc. Am.">
        <title>Genomic analyses of the southern and eastern yellowjacket wasps (Hymenoptera: Vespidae) reveal evolutionary signatures of social life.</title>
        <authorList>
            <person name="Catto M.A."/>
            <person name="Caine P.B."/>
            <person name="Orr S.E."/>
            <person name="Hunt B.G."/>
            <person name="Goodisman M.A.D."/>
        </authorList>
    </citation>
    <scope>NUCLEOTIDE SEQUENCE [LARGE SCALE GENOMIC DNA]</scope>
    <source>
        <strain evidence="13">232</strain>
        <tissue evidence="13">Head and thorax</tissue>
    </source>
</reference>
<organism evidence="13 14">
    <name type="scientific">Vespula maculifrons</name>
    <name type="common">Eastern yellow jacket</name>
    <name type="synonym">Wasp</name>
    <dbReference type="NCBI Taxonomy" id="7453"/>
    <lineage>
        <taxon>Eukaryota</taxon>
        <taxon>Metazoa</taxon>
        <taxon>Ecdysozoa</taxon>
        <taxon>Arthropoda</taxon>
        <taxon>Hexapoda</taxon>
        <taxon>Insecta</taxon>
        <taxon>Pterygota</taxon>
        <taxon>Neoptera</taxon>
        <taxon>Endopterygota</taxon>
        <taxon>Hymenoptera</taxon>
        <taxon>Apocrita</taxon>
        <taxon>Aculeata</taxon>
        <taxon>Vespoidea</taxon>
        <taxon>Vespidae</taxon>
        <taxon>Vespinae</taxon>
        <taxon>Vespula</taxon>
    </lineage>
</organism>
<evidence type="ECO:0000256" key="4">
    <source>
        <dbReference type="ARBA" id="ARBA00022692"/>
    </source>
</evidence>
<dbReference type="EMBL" id="JAYRBN010000071">
    <property type="protein sequence ID" value="KAL2734719.1"/>
    <property type="molecule type" value="Genomic_DNA"/>
</dbReference>
<comment type="catalytic activity">
    <reaction evidence="9 10">
        <text>a long-chain fatty acyl-CoA + 2 NADPH + 2 H(+) = a long-chain primary fatty alcohol + 2 NADP(+) + CoA</text>
        <dbReference type="Rhea" id="RHEA:52716"/>
        <dbReference type="ChEBI" id="CHEBI:15378"/>
        <dbReference type="ChEBI" id="CHEBI:57287"/>
        <dbReference type="ChEBI" id="CHEBI:57783"/>
        <dbReference type="ChEBI" id="CHEBI:58349"/>
        <dbReference type="ChEBI" id="CHEBI:77396"/>
        <dbReference type="ChEBI" id="CHEBI:83139"/>
        <dbReference type="EC" id="1.2.1.84"/>
    </reaction>
</comment>
<keyword evidence="6 10" id="KW-1133">Transmembrane helix</keyword>
<feature type="domain" description="Thioester reductase (TE)" evidence="12">
    <location>
        <begin position="80"/>
        <end position="348"/>
    </location>
</feature>
<keyword evidence="3 10" id="KW-0444">Lipid biosynthesis</keyword>
<dbReference type="PANTHER" id="PTHR11011">
    <property type="entry name" value="MALE STERILITY PROTEIN 2-RELATED"/>
    <property type="match status" value="1"/>
</dbReference>
<sequence length="556" mass="64369">MEKEQLKSVSKMQQWNQFEKIDKMGRSLQQDGPEIINENNTSMKEMTIKECALTDMKLFVENVNKSTPIQNFYDRQSIFITGGTGFIGKLLIEKLLRVCPGIICIYVLIRTKNGKNLLQRIDELVEDPLFATLREEQPKFQNRIVPIEGDCSFPNLGISKTDRNTLIRKVSIIFNVAATVKFNEKLKSAISINVQSLRDLISLSKEMMKLKTFVHVSTAFANCTHDLIGEKFYDSNLDAEQLIDLMNSLNEKFLSDITPQLIGTYPNTYVFTKSMAESVVKKHVDSIPIGIFRPAIVIPTYREPVSGWIDNLYGPVGITTSVLMGLMRVYYCDGSIKANVVPADLTVNGLIVSAWDIANNRRSKEDFPIYNYVSNDNPITYDRFIEMMLKYGKLIPFKKAIWYYSFRITKYRPIYLFCIFFLHLLPALIIDTIAVCVGKQPRLLGIYNKIHQTSDALSYFSTNEWMYINKKWNGLMKKLTSEDRKLFFCDIRELVWSDYFPTYFLGIRKYILKDPIETLPQALIKWQRLYWMHQSLKLVIVCGFLIFIWAVISKFV</sequence>
<evidence type="ECO:0000256" key="9">
    <source>
        <dbReference type="ARBA" id="ARBA00052530"/>
    </source>
</evidence>
<evidence type="ECO:0000256" key="6">
    <source>
        <dbReference type="ARBA" id="ARBA00022989"/>
    </source>
</evidence>
<evidence type="ECO:0000313" key="13">
    <source>
        <dbReference type="EMBL" id="KAL2734719.1"/>
    </source>
</evidence>
<keyword evidence="5 10" id="KW-0521">NADP</keyword>
<feature type="transmembrane region" description="Helical" evidence="10">
    <location>
        <begin position="414"/>
        <end position="437"/>
    </location>
</feature>
<dbReference type="InterPro" id="IPR026055">
    <property type="entry name" value="FAR"/>
</dbReference>
<evidence type="ECO:0000256" key="3">
    <source>
        <dbReference type="ARBA" id="ARBA00022516"/>
    </source>
</evidence>
<dbReference type="Gene3D" id="3.40.50.720">
    <property type="entry name" value="NAD(P)-binding Rossmann-like Domain"/>
    <property type="match status" value="1"/>
</dbReference>
<keyword evidence="7 10" id="KW-0443">Lipid metabolism</keyword>
<dbReference type="FunFam" id="3.40.50.720:FF:000143">
    <property type="entry name" value="Fatty acyl-CoA reductase"/>
    <property type="match status" value="1"/>
</dbReference>
<dbReference type="EC" id="1.2.1.84" evidence="10"/>
<dbReference type="GO" id="GO:0102965">
    <property type="term" value="F:alcohol-forming long-chain fatty acyl-CoA reductase activity"/>
    <property type="evidence" value="ECO:0007669"/>
    <property type="project" value="UniProtKB-EC"/>
</dbReference>
<dbReference type="InterPro" id="IPR036291">
    <property type="entry name" value="NAD(P)-bd_dom_sf"/>
</dbReference>
<dbReference type="SUPFAM" id="SSF51735">
    <property type="entry name" value="NAD(P)-binding Rossmann-fold domains"/>
    <property type="match status" value="1"/>
</dbReference>
<evidence type="ECO:0000256" key="2">
    <source>
        <dbReference type="ARBA" id="ARBA00005928"/>
    </source>
</evidence>
<keyword evidence="10" id="KW-0560">Oxidoreductase</keyword>
<evidence type="ECO:0000313" key="14">
    <source>
        <dbReference type="Proteomes" id="UP001607303"/>
    </source>
</evidence>
<evidence type="ECO:0000256" key="10">
    <source>
        <dbReference type="RuleBase" id="RU363097"/>
    </source>
</evidence>
<evidence type="ECO:0000256" key="7">
    <source>
        <dbReference type="ARBA" id="ARBA00023098"/>
    </source>
</evidence>
<dbReference type="CDD" id="cd09071">
    <property type="entry name" value="FAR_C"/>
    <property type="match status" value="1"/>
</dbReference>
<comment type="caution">
    <text evidence="13">The sequence shown here is derived from an EMBL/GenBank/DDBJ whole genome shotgun (WGS) entry which is preliminary data.</text>
</comment>